<dbReference type="EMBL" id="JASHIF010000025">
    <property type="protein sequence ID" value="MDI9862076.1"/>
    <property type="molecule type" value="Genomic_DNA"/>
</dbReference>
<feature type="domain" description="Glycosyltransferase 2-like" evidence="4">
    <location>
        <begin position="8"/>
        <end position="177"/>
    </location>
</feature>
<gene>
    <name evidence="5" type="ORF">QM524_22825</name>
</gene>
<sequence>MTGQIAAVIVTYHPLITNIQQLLERLGPQVDSIVVVDNGSHNVEEIEKLLVNYPQTTLISLADNHGIGFAQNKGIVFALEKPEIGGVILFDHDSLPEAQMVQQLLEAWQMLTIDGHNLGAVGPIYRDPRTLRNYPISVFQGFRLIHNYPQNKDAKPISASFLISSGCLIDRKTFETIGFMNEDFFIDYIDIEWSFRACNKGFELFAIPTAIMWHQVGDDRLKVLGREISIHSPLRRYYLARNSILMLKQPHIHWQYKVRELFYTVSRVVVYIALVPQKRKYLKYILCGWYDGIVNRVGKSRLSS</sequence>
<reference evidence="5 6" key="1">
    <citation type="submission" date="2023-05" db="EMBL/GenBank/DDBJ databases">
        <title>Novel species of genus Flectobacillus isolated from stream in China.</title>
        <authorList>
            <person name="Lu H."/>
        </authorList>
    </citation>
    <scope>NUCLEOTIDE SEQUENCE [LARGE SCALE GENOMIC DNA]</scope>
    <source>
        <strain evidence="5 6">KCTC 42575</strain>
    </source>
</reference>
<dbReference type="Proteomes" id="UP001236507">
    <property type="component" value="Unassembled WGS sequence"/>
</dbReference>
<dbReference type="PANTHER" id="PTHR43179">
    <property type="entry name" value="RHAMNOSYLTRANSFERASE WBBL"/>
    <property type="match status" value="1"/>
</dbReference>
<evidence type="ECO:0000256" key="3">
    <source>
        <dbReference type="ARBA" id="ARBA00022679"/>
    </source>
</evidence>
<keyword evidence="3" id="KW-0808">Transferase</keyword>
<evidence type="ECO:0000313" key="6">
    <source>
        <dbReference type="Proteomes" id="UP001236507"/>
    </source>
</evidence>
<dbReference type="Gene3D" id="3.90.550.10">
    <property type="entry name" value="Spore Coat Polysaccharide Biosynthesis Protein SpsA, Chain A"/>
    <property type="match status" value="1"/>
</dbReference>
<evidence type="ECO:0000256" key="2">
    <source>
        <dbReference type="ARBA" id="ARBA00022676"/>
    </source>
</evidence>
<comment type="caution">
    <text evidence="5">The sequence shown here is derived from an EMBL/GenBank/DDBJ whole genome shotgun (WGS) entry which is preliminary data.</text>
</comment>
<dbReference type="SUPFAM" id="SSF53448">
    <property type="entry name" value="Nucleotide-diphospho-sugar transferases"/>
    <property type="match status" value="1"/>
</dbReference>
<dbReference type="PANTHER" id="PTHR43179:SF12">
    <property type="entry name" value="GALACTOFURANOSYLTRANSFERASE GLFT2"/>
    <property type="match status" value="1"/>
</dbReference>
<dbReference type="RefSeq" id="WP_283346385.1">
    <property type="nucleotide sequence ID" value="NZ_JASHIF010000025.1"/>
</dbReference>
<name>A0ABT6YFZ4_9BACT</name>
<comment type="similarity">
    <text evidence="1">Belongs to the glycosyltransferase 2 family.</text>
</comment>
<evidence type="ECO:0000313" key="5">
    <source>
        <dbReference type="EMBL" id="MDI9862076.1"/>
    </source>
</evidence>
<proteinExistence type="inferred from homology"/>
<dbReference type="NCBIfam" id="TIGR01556">
    <property type="entry name" value="rhamnosyltran"/>
    <property type="match status" value="1"/>
</dbReference>
<dbReference type="Pfam" id="PF00535">
    <property type="entry name" value="Glycos_transf_2"/>
    <property type="match status" value="1"/>
</dbReference>
<keyword evidence="6" id="KW-1185">Reference proteome</keyword>
<dbReference type="InterPro" id="IPR006446">
    <property type="entry name" value="RhaTrfase"/>
</dbReference>
<evidence type="ECO:0000256" key="1">
    <source>
        <dbReference type="ARBA" id="ARBA00006739"/>
    </source>
</evidence>
<evidence type="ECO:0000259" key="4">
    <source>
        <dbReference type="Pfam" id="PF00535"/>
    </source>
</evidence>
<dbReference type="CDD" id="cd02526">
    <property type="entry name" value="GT2_RfbF_like"/>
    <property type="match status" value="1"/>
</dbReference>
<dbReference type="InterPro" id="IPR001173">
    <property type="entry name" value="Glyco_trans_2-like"/>
</dbReference>
<accession>A0ABT6YFZ4</accession>
<organism evidence="5 6">
    <name type="scientific">Flectobacillus roseus</name>
    <dbReference type="NCBI Taxonomy" id="502259"/>
    <lineage>
        <taxon>Bacteria</taxon>
        <taxon>Pseudomonadati</taxon>
        <taxon>Bacteroidota</taxon>
        <taxon>Cytophagia</taxon>
        <taxon>Cytophagales</taxon>
        <taxon>Flectobacillaceae</taxon>
        <taxon>Flectobacillus</taxon>
    </lineage>
</organism>
<protein>
    <submittedName>
        <fullName evidence="5">Glycosyltransferase family 2 protein</fullName>
    </submittedName>
</protein>
<keyword evidence="2" id="KW-0328">Glycosyltransferase</keyword>
<dbReference type="InterPro" id="IPR029044">
    <property type="entry name" value="Nucleotide-diphossugar_trans"/>
</dbReference>